<proteinExistence type="predicted"/>
<dbReference type="EMBL" id="MKGR01000001">
    <property type="protein sequence ID" value="OKP08930.1"/>
    <property type="molecule type" value="Genomic_DNA"/>
</dbReference>
<dbReference type="InterPro" id="IPR019289">
    <property type="entry name" value="Phage_tail_E/E"/>
</dbReference>
<dbReference type="Pfam" id="PF10109">
    <property type="entry name" value="Phage_TAC_7"/>
    <property type="match status" value="1"/>
</dbReference>
<comment type="caution">
    <text evidence="1">The sequence shown here is derived from an EMBL/GenBank/DDBJ whole genome shotgun (WGS) entry which is preliminary data.</text>
</comment>
<gene>
    <name evidence="1" type="ORF">Xentx_00007</name>
</gene>
<dbReference type="AlphaFoldDB" id="A0A1Q5U901"/>
<reference evidence="1 2" key="1">
    <citation type="submission" date="2016-09" db="EMBL/GenBank/DDBJ databases">
        <title>Xenorhabdus thuongxuanensis sp. nov. and Xenorhabdus eapokensis sp. nov., isolated from Steinernema species.</title>
        <authorList>
            <person name="Kaempfer P."/>
            <person name="Tobias N.J."/>
            <person name="Phan Ke L."/>
            <person name="Bode H.B."/>
            <person name="Glaeser S.P."/>
        </authorList>
    </citation>
    <scope>NUCLEOTIDE SEQUENCE [LARGE SCALE GENOMIC DNA]</scope>
    <source>
        <strain evidence="1 2">30TX1</strain>
    </source>
</reference>
<accession>A0A1Q5U901</accession>
<organism evidence="1 2">
    <name type="scientific">Xenorhabdus thuongxuanensis</name>
    <dbReference type="NCBI Taxonomy" id="1873484"/>
    <lineage>
        <taxon>Bacteria</taxon>
        <taxon>Pseudomonadati</taxon>
        <taxon>Pseudomonadota</taxon>
        <taxon>Gammaproteobacteria</taxon>
        <taxon>Enterobacterales</taxon>
        <taxon>Morganellaceae</taxon>
        <taxon>Xenorhabdus</taxon>
    </lineage>
</organism>
<name>A0A1Q5U901_9GAMM</name>
<sequence>MTKQTEIIEQPAITQPEQTTVILEDPIVRGTTTISDIIVRKPNSGALRGVRLQALMEMDVDSMMLVLPRVTAPALTKNDLLLMSPGDLINLSIEVVSFLLPKSVKSDFQNN</sequence>
<dbReference type="Proteomes" id="UP000186277">
    <property type="component" value="Unassembled WGS sequence"/>
</dbReference>
<evidence type="ECO:0000313" key="2">
    <source>
        <dbReference type="Proteomes" id="UP000186277"/>
    </source>
</evidence>
<keyword evidence="2" id="KW-1185">Reference proteome</keyword>
<dbReference type="OrthoDB" id="7366507at2"/>
<dbReference type="RefSeq" id="WP_139292402.1">
    <property type="nucleotide sequence ID" value="NZ_CAWMWP010000001.1"/>
</dbReference>
<evidence type="ECO:0000313" key="1">
    <source>
        <dbReference type="EMBL" id="OKP08930.1"/>
    </source>
</evidence>
<protein>
    <submittedName>
        <fullName evidence="1">Phage tail protein</fullName>
    </submittedName>
</protein>